<protein>
    <recommendedName>
        <fullName evidence="3">ubiquitinyl hydrolase 1</fullName>
        <ecNumber evidence="3">3.4.19.12</ecNumber>
    </recommendedName>
</protein>
<feature type="compositionally biased region" description="Low complexity" evidence="5">
    <location>
        <begin position="541"/>
        <end position="565"/>
    </location>
</feature>
<dbReference type="Gene3D" id="3.40.250.10">
    <property type="entry name" value="Rhodanese-like domain"/>
    <property type="match status" value="1"/>
</dbReference>
<evidence type="ECO:0000256" key="5">
    <source>
        <dbReference type="SAM" id="MobiDB-lite"/>
    </source>
</evidence>
<keyword evidence="4" id="KW-0175">Coiled coil</keyword>
<dbReference type="InterPro" id="IPR018200">
    <property type="entry name" value="USP_CS"/>
</dbReference>
<dbReference type="GO" id="GO:0016579">
    <property type="term" value="P:protein deubiquitination"/>
    <property type="evidence" value="ECO:0007669"/>
    <property type="project" value="InterPro"/>
</dbReference>
<dbReference type="SUPFAM" id="SSF52821">
    <property type="entry name" value="Rhodanese/Cell cycle control phosphatase"/>
    <property type="match status" value="1"/>
</dbReference>
<evidence type="ECO:0000256" key="1">
    <source>
        <dbReference type="ARBA" id="ARBA00000707"/>
    </source>
</evidence>
<feature type="region of interest" description="Disordered" evidence="5">
    <location>
        <begin position="541"/>
        <end position="575"/>
    </location>
</feature>
<dbReference type="PANTHER" id="PTHR21646">
    <property type="entry name" value="UBIQUITIN CARBOXYL-TERMINAL HYDROLASE"/>
    <property type="match status" value="1"/>
</dbReference>
<evidence type="ECO:0000313" key="7">
    <source>
        <dbReference type="Proteomes" id="UP000694843"/>
    </source>
</evidence>
<dbReference type="Pfam" id="PF08969">
    <property type="entry name" value="USP8_dimer"/>
    <property type="match status" value="1"/>
</dbReference>
<keyword evidence="8" id="KW-0378">Hydrolase</keyword>
<dbReference type="InterPro" id="IPR015063">
    <property type="entry name" value="USP8_dimer"/>
</dbReference>
<dbReference type="AlphaFoldDB" id="A0A8B7N777"/>
<proteinExistence type="inferred from homology"/>
<dbReference type="OrthoDB" id="292964at2759"/>
<dbReference type="PROSITE" id="PS50235">
    <property type="entry name" value="USP_3"/>
    <property type="match status" value="1"/>
</dbReference>
<dbReference type="InterPro" id="IPR028889">
    <property type="entry name" value="USP"/>
</dbReference>
<comment type="catalytic activity">
    <reaction evidence="1">
        <text>Thiol-dependent hydrolysis of ester, thioester, amide, peptide and isopeptide bonds formed by the C-terminal Gly of ubiquitin (a 76-residue protein attached to proteins as an intracellular targeting signal).</text>
        <dbReference type="EC" id="3.4.19.12"/>
    </reaction>
</comment>
<dbReference type="PROSITE" id="PS00972">
    <property type="entry name" value="USP_1"/>
    <property type="match status" value="1"/>
</dbReference>
<dbReference type="GeneID" id="108666728"/>
<feature type="region of interest" description="Disordered" evidence="5">
    <location>
        <begin position="630"/>
        <end position="685"/>
    </location>
</feature>
<keyword evidence="7" id="KW-1185">Reference proteome</keyword>
<feature type="compositionally biased region" description="Polar residues" evidence="5">
    <location>
        <begin position="406"/>
        <end position="425"/>
    </location>
</feature>
<dbReference type="Gene3D" id="3.90.70.10">
    <property type="entry name" value="Cysteine proteinases"/>
    <property type="match status" value="1"/>
</dbReference>
<sequence length="1109" mass="122670">MKPKKLYLACSLTELNGKEKTGSLKNIKIQSLVKSAEKLFDKAKLREKEGDEEDAYLLYMRYFTVAQEVRGRNEYKADRKFYDGLLSTRELPQLMAKAEQLSSSLEKRYQLLQEAREAEHRSIVEAPGPEPSQQSNAEPPVMTNGCSEEEDLVSVAAVFALSTRRVTSFLLVDVRPQDHYAASHTRLPQSLNIPQHILNKGLTGVGVGEHLDAAARMLWGTRGRVDKIFIMDWNTEALPFPAPITVLIDAITEWDPSTRYTCRRPLVVQGGYELLALSYPHMVTAPCPSPPYGGTPTPAPPPTLNFDYPDLDTTFLTSPPPAALPSPDDGGPGGARSPQVTPRSLDAISHPVYPSAGAKPPTFSRSLKPPQHILKVPNGAVYNGVGPVDPPGPPSLPPADPAYPSTRGSPSKGATSLLTSMNGQPLTKGYDVGTKSNDMGPGRGVVPQVPSRALKPLELLDSLAGDNMIEEKRLLEATLACDQRTLDKLGELERGGADAATTASLRQELRALQADRTHMEAALERISRENKDLWARINSFVSDDNNNSNNNNNSSDNNSNNNNNVGSGGSSAAINGHVRHTRGDVSADVPHSIDEKVLQEVLATKKATHEQLMAQVQELRRLRKLKEQQIDRAAPQQETKPGSGRLPTHLAPPSPSGGVITYHSPLRDSPDLDEPRGSSNLRRSHSAFDLSQIGESLSPAPQRKADAVHPLPSASSALHRGMKNMQALVPSIDRSIKPLQSFASRTRRVNAARKRDFGPMSRTRSHTGLKNLGNTCYMNAIVQCLCNTQPFAAYFVEERHTDFVNPNSPQRGEAAIEFGEVVKALKSGKYQSVAMKDFKAMVGKYNPEFRGNDQHDAHEFLMNLADWLHDDLNLVTERRPPMSEQNHAPSTPDHVAAQEVQTEIAIRDQSVIRKLFYGLHRNVITCLKCGARSLTFEPFFVITLSFPANGRCSLMDLLQHYYQESTIEYTCSTCRCLRESVRKMDIWALPPVLIIHLNRFEQRDFLMTKNPNFVDFPLHHLRLDKFVVNNPTDSNPNTDYSLYAVCNHYGTIDGGHYTAFCSSWPPGDSWHKYDDHEVYDLPCTGVKTSAAYVLCYQSSTYVTHSLSVY</sequence>
<dbReference type="SUPFAM" id="SSF140856">
    <property type="entry name" value="USP8 N-terminal domain-like"/>
    <property type="match status" value="1"/>
</dbReference>
<comment type="similarity">
    <text evidence="2">Belongs to the peptidase C19 family.</text>
</comment>
<dbReference type="Proteomes" id="UP000694843">
    <property type="component" value="Unplaced"/>
</dbReference>
<accession>A0A8B7N777</accession>
<feature type="coiled-coil region" evidence="4">
    <location>
        <begin position="502"/>
        <end position="529"/>
    </location>
</feature>
<feature type="coiled-coil region" evidence="4">
    <location>
        <begin position="602"/>
        <end position="629"/>
    </location>
</feature>
<reference evidence="8" key="1">
    <citation type="submission" date="2025-08" db="UniProtKB">
        <authorList>
            <consortium name="RefSeq"/>
        </authorList>
    </citation>
    <scope>IDENTIFICATION</scope>
    <source>
        <tissue evidence="8">Whole organism</tissue>
    </source>
</reference>
<feature type="compositionally biased region" description="Basic and acidic residues" evidence="5">
    <location>
        <begin position="665"/>
        <end position="676"/>
    </location>
</feature>
<dbReference type="KEGG" id="hazt:108666728"/>
<dbReference type="InterPro" id="IPR036873">
    <property type="entry name" value="Rhodanese-like_dom_sf"/>
</dbReference>
<dbReference type="EC" id="3.4.19.12" evidence="3"/>
<evidence type="ECO:0000256" key="4">
    <source>
        <dbReference type="SAM" id="Coils"/>
    </source>
</evidence>
<dbReference type="PANTHER" id="PTHR21646:SF46">
    <property type="entry name" value="UBIQUITIN CARBOXYL-TERMINAL HYDROLASE"/>
    <property type="match status" value="1"/>
</dbReference>
<feature type="compositionally biased region" description="Pro residues" evidence="5">
    <location>
        <begin position="290"/>
        <end position="303"/>
    </location>
</feature>
<dbReference type="InterPro" id="IPR038765">
    <property type="entry name" value="Papain-like_cys_pep_sf"/>
</dbReference>
<evidence type="ECO:0000313" key="8">
    <source>
        <dbReference type="RefSeq" id="XP_018009134.1"/>
    </source>
</evidence>
<dbReference type="InterPro" id="IPR001394">
    <property type="entry name" value="Peptidase_C19_UCH"/>
</dbReference>
<dbReference type="InterPro" id="IPR050185">
    <property type="entry name" value="Ub_carboxyl-term_hydrolase"/>
</dbReference>
<feature type="compositionally biased region" description="Pro residues" evidence="5">
    <location>
        <begin position="388"/>
        <end position="401"/>
    </location>
</feature>
<gene>
    <name evidence="8" type="primary">LOC108666728</name>
</gene>
<evidence type="ECO:0000259" key="6">
    <source>
        <dbReference type="PROSITE" id="PS50235"/>
    </source>
</evidence>
<dbReference type="OMA" id="YKYDDHE"/>
<feature type="domain" description="USP" evidence="6">
    <location>
        <begin position="767"/>
        <end position="1099"/>
    </location>
</feature>
<dbReference type="SUPFAM" id="SSF54001">
    <property type="entry name" value="Cysteine proteinases"/>
    <property type="match status" value="1"/>
</dbReference>
<dbReference type="CDD" id="cd02674">
    <property type="entry name" value="Peptidase_C19R"/>
    <property type="match status" value="1"/>
</dbReference>
<evidence type="ECO:0000256" key="3">
    <source>
        <dbReference type="ARBA" id="ARBA00012759"/>
    </source>
</evidence>
<dbReference type="RefSeq" id="XP_018009134.1">
    <property type="nucleotide sequence ID" value="XM_018153645.2"/>
</dbReference>
<organism evidence="7 8">
    <name type="scientific">Hyalella azteca</name>
    <name type="common">Amphipod</name>
    <dbReference type="NCBI Taxonomy" id="294128"/>
    <lineage>
        <taxon>Eukaryota</taxon>
        <taxon>Metazoa</taxon>
        <taxon>Ecdysozoa</taxon>
        <taxon>Arthropoda</taxon>
        <taxon>Crustacea</taxon>
        <taxon>Multicrustacea</taxon>
        <taxon>Malacostraca</taxon>
        <taxon>Eumalacostraca</taxon>
        <taxon>Peracarida</taxon>
        <taxon>Amphipoda</taxon>
        <taxon>Senticaudata</taxon>
        <taxon>Talitrida</taxon>
        <taxon>Talitroidea</taxon>
        <taxon>Hyalellidae</taxon>
        <taxon>Hyalella</taxon>
    </lineage>
</organism>
<dbReference type="Gene3D" id="1.20.58.80">
    <property type="entry name" value="Phosphotransferase system, lactose/cellobiose-type IIA subunit"/>
    <property type="match status" value="1"/>
</dbReference>
<dbReference type="Pfam" id="PF00443">
    <property type="entry name" value="UCH"/>
    <property type="match status" value="1"/>
</dbReference>
<dbReference type="PROSITE" id="PS00973">
    <property type="entry name" value="USP_2"/>
    <property type="match status" value="1"/>
</dbReference>
<name>A0A8B7N777_HYAAZ</name>
<dbReference type="GO" id="GO:0004843">
    <property type="term" value="F:cysteine-type deubiquitinase activity"/>
    <property type="evidence" value="ECO:0007669"/>
    <property type="project" value="UniProtKB-EC"/>
</dbReference>
<feature type="region of interest" description="Disordered" evidence="5">
    <location>
        <begin position="290"/>
        <end position="430"/>
    </location>
</feature>
<evidence type="ECO:0000256" key="2">
    <source>
        <dbReference type="ARBA" id="ARBA00009085"/>
    </source>
</evidence>